<evidence type="ECO:0000256" key="6">
    <source>
        <dbReference type="ARBA" id="ARBA00022448"/>
    </source>
</evidence>
<dbReference type="Pfam" id="PF02910">
    <property type="entry name" value="Succ_DH_flav_C"/>
    <property type="match status" value="1"/>
</dbReference>
<dbReference type="InterPro" id="IPR003952">
    <property type="entry name" value="FRD_SDH_FAD_BS"/>
</dbReference>
<dbReference type="SUPFAM" id="SSF51905">
    <property type="entry name" value="FAD/NAD(P)-binding domain"/>
    <property type="match status" value="1"/>
</dbReference>
<evidence type="ECO:0000259" key="19">
    <source>
        <dbReference type="Pfam" id="PF00890"/>
    </source>
</evidence>
<dbReference type="GO" id="GO:0009061">
    <property type="term" value="P:anaerobic respiration"/>
    <property type="evidence" value="ECO:0007669"/>
    <property type="project" value="TreeGrafter"/>
</dbReference>
<keyword evidence="11 18" id="KW-0472">Membrane</keyword>
<feature type="binding site" evidence="15">
    <location>
        <position position="394"/>
    </location>
    <ligand>
        <name>substrate</name>
    </ligand>
</feature>
<evidence type="ECO:0000256" key="15">
    <source>
        <dbReference type="PIRSR" id="PIRSR611281-2"/>
    </source>
</evidence>
<dbReference type="FunFam" id="3.90.700.10:FF:000001">
    <property type="entry name" value="Mitochondrial succinate dehydrogenase flavoprotein subunit"/>
    <property type="match status" value="1"/>
</dbReference>
<evidence type="ECO:0000256" key="14">
    <source>
        <dbReference type="PIRSR" id="PIRSR000171-1"/>
    </source>
</evidence>
<feature type="binding site" evidence="16">
    <location>
        <begin position="12"/>
        <end position="17"/>
    </location>
    <ligand>
        <name>FAD</name>
        <dbReference type="ChEBI" id="CHEBI:57692"/>
    </ligand>
</feature>
<feature type="binding site" evidence="16">
    <location>
        <begin position="399"/>
        <end position="400"/>
    </location>
    <ligand>
        <name>FAD</name>
        <dbReference type="ChEBI" id="CHEBI:57692"/>
    </ligand>
</feature>
<feature type="active site" description="Proton acceptor" evidence="14">
    <location>
        <position position="286"/>
    </location>
</feature>
<organism evidence="21 22">
    <name type="scientific">Streptomyces pseudovenezuelae</name>
    <dbReference type="NCBI Taxonomy" id="67350"/>
    <lineage>
        <taxon>Bacteria</taxon>
        <taxon>Bacillati</taxon>
        <taxon>Actinomycetota</taxon>
        <taxon>Actinomycetes</taxon>
        <taxon>Kitasatosporales</taxon>
        <taxon>Streptomycetaceae</taxon>
        <taxon>Streptomyces</taxon>
        <taxon>Streptomyces aurantiacus group</taxon>
    </lineage>
</organism>
<feature type="binding site" evidence="16">
    <location>
        <begin position="34"/>
        <end position="49"/>
    </location>
    <ligand>
        <name>FAD</name>
        <dbReference type="ChEBI" id="CHEBI:57692"/>
    </ligand>
</feature>
<evidence type="ECO:0000256" key="17">
    <source>
        <dbReference type="PIRSR" id="PIRSR611281-4"/>
    </source>
</evidence>
<evidence type="ECO:0000256" key="2">
    <source>
        <dbReference type="ARBA" id="ARBA00004894"/>
    </source>
</evidence>
<evidence type="ECO:0000256" key="12">
    <source>
        <dbReference type="ARBA" id="ARBA00049220"/>
    </source>
</evidence>
<sequence length="584" mass="64812">MKIHKYDTVIVGAGGAGMRAAIESTKRSRTAVLTKLYPTRSHTGAAQGGMAAALANVEEDNWEWHTFDTVKGGDYLVDQDAAEILAKEAIDSVLDLEKMGLPFNRTPNGTIDQRRFGGHSRNHGEAPVRRSCYAADRTGHMILQTLYQNCVKEGVEFFNEFYVLDQLITEVDGVKRSAGVIAYELATGEIHVFQAKAVIYASGGCGKFFKVTSNAHTLTGDGQAAVYRRGLPLEDMEFFQFHPTGIWRMGILLTEGARGEGGILRNKDGERFMEKYAPVMKDLASRDVVSRSIYTEIREGRGCGPEGDHVYLDLTHLPPEQLDAKLPDITEFARTYLGIEPYTDPIPIQPTAHYAMGGIPTNVEGEVLADNTTVVPGLYAAGEVACVSVHGANRLGTNSLLDINVFGKRAGIAAAEYSQKADFVELPENPAELVVAQVERLRNATGTERVSVLRRELQETMDANVMVFRTEQTIKTAVEKIAELRERYLNVSIQDKGKRFNTDLLEAIELGNLLDLAEVMAVSALARKESRGGHYREDYPNRDDVNFMRHTMAYREVGDDGTESIRLDYKPVVQTRYQPMERKY</sequence>
<reference evidence="21 22" key="1">
    <citation type="submission" date="2015-10" db="EMBL/GenBank/DDBJ databases">
        <title>Draft genome sequence of Streptomyces pseudovenezuelae DSM 40212, type strain for the species Streptomyces pseudovenezuelae.</title>
        <authorList>
            <person name="Ruckert C."/>
            <person name="Winkler A."/>
            <person name="Kalinowski J."/>
            <person name="Kampfer P."/>
            <person name="Glaeser S."/>
        </authorList>
    </citation>
    <scope>NUCLEOTIDE SEQUENCE [LARGE SCALE GENOMIC DNA]</scope>
    <source>
        <strain evidence="21 22">DSM 40212</strain>
    </source>
</reference>
<dbReference type="Pfam" id="PF00890">
    <property type="entry name" value="FAD_binding_2"/>
    <property type="match status" value="1"/>
</dbReference>
<evidence type="ECO:0000256" key="11">
    <source>
        <dbReference type="ARBA" id="ARBA00023136"/>
    </source>
</evidence>
<dbReference type="GO" id="GO:0008177">
    <property type="term" value="F:succinate dehydrogenase (quinone) activity"/>
    <property type="evidence" value="ECO:0007669"/>
    <property type="project" value="UniProtKB-EC"/>
</dbReference>
<accession>A0A101N979</accession>
<keyword evidence="9 18" id="KW-0249">Electron transport</keyword>
<dbReference type="SUPFAM" id="SSF56425">
    <property type="entry name" value="Succinate dehydrogenase/fumarate reductase flavoprotein, catalytic domain"/>
    <property type="match status" value="1"/>
</dbReference>
<dbReference type="RefSeq" id="WP_031042756.1">
    <property type="nucleotide sequence ID" value="NZ_JBEYZI010000018.1"/>
</dbReference>
<evidence type="ECO:0000256" key="1">
    <source>
        <dbReference type="ARBA" id="ARBA00004170"/>
    </source>
</evidence>
<keyword evidence="10 18" id="KW-0560">Oxidoreductase</keyword>
<dbReference type="Gene3D" id="3.50.50.60">
    <property type="entry name" value="FAD/NAD(P)-binding domain"/>
    <property type="match status" value="1"/>
</dbReference>
<dbReference type="PANTHER" id="PTHR11632:SF51">
    <property type="entry name" value="SUCCINATE DEHYDROGENASE [UBIQUINONE] FLAVOPROTEIN SUBUNIT, MITOCHONDRIAL"/>
    <property type="match status" value="1"/>
</dbReference>
<comment type="caution">
    <text evidence="21">The sequence shown here is derived from an EMBL/GenBank/DDBJ whole genome shotgun (WGS) entry which is preliminary data.</text>
</comment>
<feature type="domain" description="FAD-dependent oxidoreductase 2 FAD-binding" evidence="19">
    <location>
        <begin position="7"/>
        <end position="400"/>
    </location>
</feature>
<dbReference type="PANTHER" id="PTHR11632">
    <property type="entry name" value="SUCCINATE DEHYDROGENASE 2 FLAVOPROTEIN SUBUNIT"/>
    <property type="match status" value="1"/>
</dbReference>
<evidence type="ECO:0000313" key="21">
    <source>
        <dbReference type="EMBL" id="KUM88885.1"/>
    </source>
</evidence>
<keyword evidence="7 16" id="KW-0285">Flavoprotein</keyword>
<comment type="pathway">
    <text evidence="2 18">Carbohydrate metabolism; tricarboxylic acid cycle; fumarate from succinate (bacterial route): step 1/1.</text>
</comment>
<feature type="binding site" evidence="16">
    <location>
        <position position="383"/>
    </location>
    <ligand>
        <name>FAD</name>
        <dbReference type="ChEBI" id="CHEBI:57692"/>
    </ligand>
</feature>
<dbReference type="GO" id="GO:0050660">
    <property type="term" value="F:flavin adenine dinucleotide binding"/>
    <property type="evidence" value="ECO:0007669"/>
    <property type="project" value="UniProtKB-UniRule"/>
</dbReference>
<comment type="cofactor">
    <cofactor evidence="16">
        <name>FAD</name>
        <dbReference type="ChEBI" id="CHEBI:57692"/>
    </cofactor>
    <text evidence="16">Flavinylated by SdhE, about 5% flavinylation occurs in the absence of SdhE.</text>
</comment>
<evidence type="ECO:0000256" key="7">
    <source>
        <dbReference type="ARBA" id="ARBA00022630"/>
    </source>
</evidence>
<dbReference type="GO" id="GO:0033765">
    <property type="term" value="F:steroid dehydrogenase activity, acting on the CH-CH group of donors"/>
    <property type="evidence" value="ECO:0007669"/>
    <property type="project" value="UniProtKB-ARBA"/>
</dbReference>
<dbReference type="Gene3D" id="4.10.80.40">
    <property type="entry name" value="succinate dehydrogenase protein domain"/>
    <property type="match status" value="1"/>
</dbReference>
<dbReference type="InterPro" id="IPR037099">
    <property type="entry name" value="Fum_R/Succ_DH_flav-like_C_sf"/>
</dbReference>
<proteinExistence type="inferred from homology"/>
<dbReference type="InterPro" id="IPR036188">
    <property type="entry name" value="FAD/NAD-bd_sf"/>
</dbReference>
<evidence type="ECO:0000256" key="4">
    <source>
        <dbReference type="ARBA" id="ARBA00012792"/>
    </source>
</evidence>
<dbReference type="UniPathway" id="UPA00223">
    <property type="reaction ID" value="UER01005"/>
</dbReference>
<evidence type="ECO:0000256" key="18">
    <source>
        <dbReference type="RuleBase" id="RU362051"/>
    </source>
</evidence>
<dbReference type="Proteomes" id="UP000053039">
    <property type="component" value="Unassembled WGS sequence"/>
</dbReference>
<dbReference type="InterPro" id="IPR030664">
    <property type="entry name" value="SdhA/FrdA/AprA"/>
</dbReference>
<evidence type="ECO:0000256" key="10">
    <source>
        <dbReference type="ARBA" id="ARBA00023002"/>
    </source>
</evidence>
<feature type="modified residue" description="Tele-8alpha-FAD histidine" evidence="17">
    <location>
        <position position="42"/>
    </location>
</feature>
<dbReference type="InterPro" id="IPR014006">
    <property type="entry name" value="Succ_Dhase_FrdA_Gneg"/>
</dbReference>
<dbReference type="Gene3D" id="3.90.700.10">
    <property type="entry name" value="Succinate dehydrogenase/fumarate reductase flavoprotein, catalytic domain"/>
    <property type="match status" value="1"/>
</dbReference>
<dbReference type="AlphaFoldDB" id="A0A101N979"/>
<dbReference type="NCBIfam" id="TIGR01816">
    <property type="entry name" value="sdhA_forward"/>
    <property type="match status" value="1"/>
</dbReference>
<dbReference type="InterPro" id="IPR027477">
    <property type="entry name" value="Succ_DH/fumarate_Rdtase_cat_sf"/>
</dbReference>
<dbReference type="PRINTS" id="PR00368">
    <property type="entry name" value="FADPNR"/>
</dbReference>
<comment type="similarity">
    <text evidence="3 18">Belongs to the FAD-dependent oxidoreductase 2 family. FRD/SDH subfamily.</text>
</comment>
<evidence type="ECO:0000256" key="3">
    <source>
        <dbReference type="ARBA" id="ARBA00008040"/>
    </source>
</evidence>
<feature type="domain" description="Fumarate reductase/succinate dehydrogenase flavoprotein-like C-terminal" evidence="20">
    <location>
        <begin position="454"/>
        <end position="584"/>
    </location>
</feature>
<dbReference type="EMBL" id="LMWM01000009">
    <property type="protein sequence ID" value="KUM88885.1"/>
    <property type="molecule type" value="Genomic_DNA"/>
</dbReference>
<dbReference type="FunFam" id="4.10.80.40:FF:000005">
    <property type="entry name" value="Succinate dehydrogenase flavoprotein subunit"/>
    <property type="match status" value="1"/>
</dbReference>
<evidence type="ECO:0000256" key="5">
    <source>
        <dbReference type="ARBA" id="ARBA00019965"/>
    </source>
</evidence>
<protein>
    <recommendedName>
        <fullName evidence="5 13">Succinate dehydrogenase flavoprotein subunit</fullName>
        <ecNumber evidence="4 18">1.3.5.1</ecNumber>
    </recommendedName>
</protein>
<feature type="binding site" evidence="15">
    <location>
        <position position="242"/>
    </location>
    <ligand>
        <name>substrate</name>
    </ligand>
</feature>
<dbReference type="GO" id="GO:0022900">
    <property type="term" value="P:electron transport chain"/>
    <property type="evidence" value="ECO:0007669"/>
    <property type="project" value="UniProtKB-UniRule"/>
</dbReference>
<dbReference type="GO" id="GO:0009055">
    <property type="term" value="F:electron transfer activity"/>
    <property type="evidence" value="ECO:0007669"/>
    <property type="project" value="TreeGrafter"/>
</dbReference>
<evidence type="ECO:0000256" key="13">
    <source>
        <dbReference type="NCBIfam" id="TIGR01816"/>
    </source>
</evidence>
<feature type="binding site" evidence="16">
    <location>
        <position position="221"/>
    </location>
    <ligand>
        <name>FAD</name>
        <dbReference type="ChEBI" id="CHEBI:57692"/>
    </ligand>
</feature>
<name>A0A101N979_9ACTN</name>
<evidence type="ECO:0000256" key="16">
    <source>
        <dbReference type="PIRSR" id="PIRSR611281-3"/>
    </source>
</evidence>
<dbReference type="InterPro" id="IPR003953">
    <property type="entry name" value="FAD-dep_OxRdtase_2_FAD-bd"/>
</dbReference>
<evidence type="ECO:0000256" key="8">
    <source>
        <dbReference type="ARBA" id="ARBA00022827"/>
    </source>
</evidence>
<keyword evidence="18" id="KW-0816">Tricarboxylic acid cycle</keyword>
<feature type="binding site" evidence="15">
    <location>
        <position position="353"/>
    </location>
    <ligand>
        <name>substrate</name>
    </ligand>
</feature>
<feature type="binding site" evidence="15">
    <location>
        <position position="254"/>
    </location>
    <ligand>
        <name>substrate</name>
    </ligand>
</feature>
<gene>
    <name evidence="21" type="ORF">AQI94_10065</name>
</gene>
<dbReference type="FunFam" id="3.50.50.60:FF:000016">
    <property type="entry name" value="Succinate dehydrogenase flavoprotein subunit"/>
    <property type="match status" value="1"/>
</dbReference>
<dbReference type="InterPro" id="IPR015939">
    <property type="entry name" value="Fum_Rdtase/Succ_DH_flav-like_C"/>
</dbReference>
<dbReference type="PROSITE" id="PS00504">
    <property type="entry name" value="FRD_SDH_FAD_BINDING"/>
    <property type="match status" value="1"/>
</dbReference>
<keyword evidence="6 18" id="KW-0813">Transport</keyword>
<comment type="subcellular location">
    <subcellularLocation>
        <location evidence="1">Membrane</location>
        <topology evidence="1">Peripheral membrane protein</topology>
    </subcellularLocation>
</comment>
<dbReference type="InterPro" id="IPR011281">
    <property type="entry name" value="Succ_DH_flav_su_fwd"/>
</dbReference>
<evidence type="ECO:0000259" key="20">
    <source>
        <dbReference type="Pfam" id="PF02910"/>
    </source>
</evidence>
<evidence type="ECO:0000313" key="22">
    <source>
        <dbReference type="Proteomes" id="UP000053039"/>
    </source>
</evidence>
<dbReference type="GO" id="GO:0005886">
    <property type="term" value="C:plasma membrane"/>
    <property type="evidence" value="ECO:0007669"/>
    <property type="project" value="TreeGrafter"/>
</dbReference>
<comment type="catalytic activity">
    <reaction evidence="12 18">
        <text>a quinone + succinate = fumarate + a quinol</text>
        <dbReference type="Rhea" id="RHEA:40523"/>
        <dbReference type="ChEBI" id="CHEBI:24646"/>
        <dbReference type="ChEBI" id="CHEBI:29806"/>
        <dbReference type="ChEBI" id="CHEBI:30031"/>
        <dbReference type="ChEBI" id="CHEBI:132124"/>
        <dbReference type="EC" id="1.3.5.1"/>
    </reaction>
</comment>
<dbReference type="OrthoDB" id="9805351at2"/>
<dbReference type="GO" id="GO:0006099">
    <property type="term" value="P:tricarboxylic acid cycle"/>
    <property type="evidence" value="ECO:0007669"/>
    <property type="project" value="UniProtKB-UniRule"/>
</dbReference>
<dbReference type="PIRSF" id="PIRSF000171">
    <property type="entry name" value="SDHA_APRA_LASPO"/>
    <property type="match status" value="1"/>
</dbReference>
<dbReference type="FunFam" id="1.20.58.100:FF:000001">
    <property type="entry name" value="Succinate dehydrogenase flavoprotein subunit (SdhA)"/>
    <property type="match status" value="1"/>
</dbReference>
<dbReference type="NCBIfam" id="TIGR01812">
    <property type="entry name" value="sdhA_frdA_Gneg"/>
    <property type="match status" value="1"/>
</dbReference>
<dbReference type="EC" id="1.3.5.1" evidence="4 18"/>
<dbReference type="Gene3D" id="1.20.58.100">
    <property type="entry name" value="Fumarate reductase/succinate dehydrogenase flavoprotein-like, C-terminal domain"/>
    <property type="match status" value="1"/>
</dbReference>
<evidence type="ECO:0000256" key="9">
    <source>
        <dbReference type="ARBA" id="ARBA00022982"/>
    </source>
</evidence>
<keyword evidence="8 16" id="KW-0274">FAD</keyword>
<dbReference type="SUPFAM" id="SSF46977">
    <property type="entry name" value="Succinate dehydrogenase/fumarate reductase flavoprotein C-terminal domain"/>
    <property type="match status" value="1"/>
</dbReference>